<dbReference type="SUPFAM" id="SSF49265">
    <property type="entry name" value="Fibronectin type III"/>
    <property type="match status" value="2"/>
</dbReference>
<name>T1IJM2_STRMM</name>
<feature type="domain" description="Fibronectin type-III" evidence="7">
    <location>
        <begin position="1480"/>
        <end position="1570"/>
    </location>
</feature>
<dbReference type="HOGENOM" id="CLU_002603_0_0_1"/>
<dbReference type="GO" id="GO:0035097">
    <property type="term" value="C:histone methyltransferase complex"/>
    <property type="evidence" value="ECO:0007669"/>
    <property type="project" value="TreeGrafter"/>
</dbReference>
<dbReference type="Proteomes" id="UP000014500">
    <property type="component" value="Unassembled WGS sequence"/>
</dbReference>
<feature type="compositionally biased region" description="Low complexity" evidence="6">
    <location>
        <begin position="1108"/>
        <end position="1130"/>
    </location>
</feature>
<feature type="compositionally biased region" description="Gly residues" evidence="6">
    <location>
        <begin position="1302"/>
        <end position="1311"/>
    </location>
</feature>
<dbReference type="EnsemblMetazoa" id="SMAR001092-RA">
    <property type="protein sequence ID" value="SMAR001092-PA"/>
    <property type="gene ID" value="SMAR001092"/>
</dbReference>
<dbReference type="PhylomeDB" id="T1IJM2"/>
<organism evidence="8 9">
    <name type="scientific">Strigamia maritima</name>
    <name type="common">European centipede</name>
    <name type="synonym">Geophilus maritimus</name>
    <dbReference type="NCBI Taxonomy" id="126957"/>
    <lineage>
        <taxon>Eukaryota</taxon>
        <taxon>Metazoa</taxon>
        <taxon>Ecdysozoa</taxon>
        <taxon>Arthropoda</taxon>
        <taxon>Myriapoda</taxon>
        <taxon>Chilopoda</taxon>
        <taxon>Pleurostigmophora</taxon>
        <taxon>Geophilomorpha</taxon>
        <taxon>Linotaeniidae</taxon>
        <taxon>Strigamia</taxon>
    </lineage>
</organism>
<proteinExistence type="predicted"/>
<comment type="subcellular location">
    <subcellularLocation>
        <location evidence="1">Nucleus</location>
    </subcellularLocation>
</comment>
<keyword evidence="3" id="KW-0597">Phosphoprotein</keyword>
<evidence type="ECO:0000256" key="2">
    <source>
        <dbReference type="ARBA" id="ARBA00022441"/>
    </source>
</evidence>
<feature type="compositionally biased region" description="Basic and acidic residues" evidence="6">
    <location>
        <begin position="1324"/>
        <end position="1333"/>
    </location>
</feature>
<dbReference type="PANTHER" id="PTHR46003">
    <property type="entry name" value="HOST CELL FACTOR"/>
    <property type="match status" value="1"/>
</dbReference>
<feature type="compositionally biased region" description="Low complexity" evidence="6">
    <location>
        <begin position="1211"/>
        <end position="1245"/>
    </location>
</feature>
<feature type="compositionally biased region" description="Gly residues" evidence="6">
    <location>
        <begin position="1173"/>
        <end position="1210"/>
    </location>
</feature>
<feature type="compositionally biased region" description="Acidic residues" evidence="6">
    <location>
        <begin position="1334"/>
        <end position="1346"/>
    </location>
</feature>
<dbReference type="OMA" id="PDYGQMK"/>
<dbReference type="FunFam" id="2.120.10.80:FF:000015">
    <property type="entry name" value="host cell factor 1 isoform X1"/>
    <property type="match status" value="1"/>
</dbReference>
<keyword evidence="9" id="KW-1185">Reference proteome</keyword>
<evidence type="ECO:0000313" key="8">
    <source>
        <dbReference type="EnsemblMetazoa" id="SMAR001092-PA"/>
    </source>
</evidence>
<dbReference type="SUPFAM" id="SSF117281">
    <property type="entry name" value="Kelch motif"/>
    <property type="match status" value="1"/>
</dbReference>
<dbReference type="Gene3D" id="2.120.10.80">
    <property type="entry name" value="Kelch-type beta propeller"/>
    <property type="match status" value="1"/>
</dbReference>
<dbReference type="InterPro" id="IPR036116">
    <property type="entry name" value="FN3_sf"/>
</dbReference>
<feature type="compositionally biased region" description="Low complexity" evidence="6">
    <location>
        <begin position="1138"/>
        <end position="1172"/>
    </location>
</feature>
<dbReference type="InterPro" id="IPR013783">
    <property type="entry name" value="Ig-like_fold"/>
</dbReference>
<evidence type="ECO:0000256" key="3">
    <source>
        <dbReference type="ARBA" id="ARBA00022553"/>
    </source>
</evidence>
<dbReference type="InterPro" id="IPR015915">
    <property type="entry name" value="Kelch-typ_b-propeller"/>
</dbReference>
<dbReference type="STRING" id="126957.T1IJM2"/>
<dbReference type="eggNOG" id="KOG3627">
    <property type="taxonomic scope" value="Eukaryota"/>
</dbReference>
<dbReference type="PANTHER" id="PTHR46003:SF1">
    <property type="entry name" value="HOST CELL FACTOR"/>
    <property type="match status" value="1"/>
</dbReference>
<feature type="compositionally biased region" description="Polar residues" evidence="6">
    <location>
        <begin position="1353"/>
        <end position="1363"/>
    </location>
</feature>
<accession>T1IJM2</accession>
<dbReference type="eggNOG" id="KOG4152">
    <property type="taxonomic scope" value="Eukaryota"/>
</dbReference>
<keyword evidence="2" id="KW-0880">Kelch repeat</keyword>
<evidence type="ECO:0000256" key="6">
    <source>
        <dbReference type="SAM" id="MobiDB-lite"/>
    </source>
</evidence>
<dbReference type="InterPro" id="IPR003961">
    <property type="entry name" value="FN3_dom"/>
</dbReference>
<dbReference type="GO" id="GO:0003713">
    <property type="term" value="F:transcription coactivator activity"/>
    <property type="evidence" value="ECO:0007669"/>
    <property type="project" value="TreeGrafter"/>
</dbReference>
<dbReference type="InterPro" id="IPR043536">
    <property type="entry name" value="HCF1/2"/>
</dbReference>
<dbReference type="Gene3D" id="2.60.40.10">
    <property type="entry name" value="Immunoglobulins"/>
    <property type="match status" value="2"/>
</dbReference>
<dbReference type="PROSITE" id="PS50853">
    <property type="entry name" value="FN3"/>
    <property type="match status" value="1"/>
</dbReference>
<keyword evidence="4" id="KW-0677">Repeat</keyword>
<dbReference type="FunFam" id="2.60.40.10:FF:000443">
    <property type="entry name" value="host cell factor 1"/>
    <property type="match status" value="1"/>
</dbReference>
<feature type="compositionally biased region" description="Basic and acidic residues" evidence="6">
    <location>
        <begin position="1393"/>
        <end position="1405"/>
    </location>
</feature>
<evidence type="ECO:0000256" key="4">
    <source>
        <dbReference type="ARBA" id="ARBA00022737"/>
    </source>
</evidence>
<protein>
    <recommendedName>
        <fullName evidence="7">Fibronectin type-III domain-containing protein</fullName>
    </recommendedName>
</protein>
<sequence length="1714" mass="175342">MVEYGKYSNELYELQASRWEWKRLKPKPPKNGPPPCPRLGHSFTLIGNKAYLFGGLANDSEDPKNNIPRYLNDLYTLELKLNSSAMNWDIPTFYGQPPPPRESHTGVAYHDKDGRKPRLIIYGGMSGCRLGDLWQLDIDSLTWNKPIVNGIPPLPRSLHSATLIGHRMFIFGGWVPLVMDDVKVATHEKEWKCTNTLASLNLESMTWEPLAMEVFEDAIPRARAGHCSVAITTRLYIWSGRDGYRKAWNNQVCCKDLWFLETEKPASPTRVQLVRASTTTLEVCWGAVPTADAYLLQLQKYDMPPATAVATVPGIATPASAAVTPASPSVAPITAPSIISPKPTIPQQTIIQRPTVAAHAAQVHLPTVASPLTVVSPSPGTVRGGINVIRAKGPLTINPQQIKVVTSATASPQLIKAGMPGTVSVSTPGSPGNMSGIAALAAAAAATQKITTSSIAMPTTATTTTGGIKVVTPTIITPQGVKVASVTAPTTQTVRVAGPATTILKSASGLLSQAGKQIIVQKAGTSGTAQPQIVTLVKTAQGMTVATVPKVSLIQGKGGAGQLTTMQAQQIQNLQGKTIPQGATIVKLVTTQTGSGKPTTAIITTQAGGTQPTILGISSVSPQVLSDLRRIQEAKGGAPGTKFTTVYKTLPSGMVTMAKSGTAGVATTSSLPKQTIVIAAPKAGQPGTPAKILTTTMPKIGGVPTTQIIVVTTSGQLKTVSSGITSEAGKAKTGTTTVNVVPIPAGSTVNTVNTAGGVKMIVVSSGVQSSTGAITLITTAATSGVQTLTSSTASSPITFTLPASSSSFSTKPTTLTLGGKTMVGSPTTTATLINTGSGTAQLVAVPAQGILPTGTQSITIQGKPVTVTMAGAGHAAGKTVTLVSTQGSIMTSQASLINTVTTTQAGTSVSLVSSPAIQRMAMTSTSSLLNQPKVVVVSAPGTQLGSHPAVVVAPESSGLGTTTIEATPETLEALSAVGLTPADLLSQGDISGTHLSSSTGSLEHSKVDASSIITLSSEALGSQSISGVLQVDPASLVSGDFADSLSARSSNLVFTAQAGGLRLVDASGEGSGEVRGGNENEGLEVAEGNGENPANPVDHGGNPGNHGGNPSNHSGNSGNPANHGENSGNPGNHGGNPGNPINHGGNPGNSGDHGVNPGNHGGNPDNHGDNPGNHGGNPGNHGGNPGNHGGNPGNHGGNPGDNLGNPGGNPGNNSGVNPGSPVVNPRSPDGNPGNPRSPVNNPSSPAGNHGHQRGNPGNPGSPGGNADGNPGNPGENPGNPGENPGNNEGNNPGENPQPSGSGNPGNPGGSGNEDPDDNQPRNPGPEDAKISEEAKEEEEEEEEQAESELKLKPSQTTYSSLSLGNLPVPTSLPDTILADPADDNAETPMDVSEPEKLVEKRKDELPAAEAPPITPTDTTDGKDSLSTLASAAASTAASLLALPVVESRLSPVKPEVGGATTSANGMKNDAETKTEIKIDSPTKVGVKKENQWYDVGIIKGVSCLVSHFYLPSEVGERKDDDIDVVSVPDHSMLKKQELLPGTAYKFRVAGINACGRGPWSEVSAFKTCLPGYPGAPSAIKISKGSDGAHLSWEAPQNTCGKITEYSVYLAVHSATTQSQGDTKTVTSNPSQLAFVRVYCGPNPSCTVTNQSLSSAHIDYTTKPAIIFRIAARNEKGYGPATQVRWLQDGSNPVVNRPAAATATTSVKRPAAGEA</sequence>
<evidence type="ECO:0000313" key="9">
    <source>
        <dbReference type="Proteomes" id="UP000014500"/>
    </source>
</evidence>
<dbReference type="Gene3D" id="6.10.250.2590">
    <property type="match status" value="1"/>
</dbReference>
<evidence type="ECO:0000256" key="1">
    <source>
        <dbReference type="ARBA" id="ARBA00004123"/>
    </source>
</evidence>
<feature type="compositionally biased region" description="Low complexity" evidence="6">
    <location>
        <begin position="1267"/>
        <end position="1301"/>
    </location>
</feature>
<dbReference type="InterPro" id="IPR059124">
    <property type="entry name" value="Kelch_HCF"/>
</dbReference>
<feature type="region of interest" description="Disordered" evidence="6">
    <location>
        <begin position="1067"/>
        <end position="1422"/>
    </location>
</feature>
<evidence type="ECO:0000256" key="5">
    <source>
        <dbReference type="ARBA" id="ARBA00023242"/>
    </source>
</evidence>
<dbReference type="Pfam" id="PF13854">
    <property type="entry name" value="Kelch_HCF"/>
    <property type="match status" value="1"/>
</dbReference>
<dbReference type="EMBL" id="JH430315">
    <property type="status" value="NOT_ANNOTATED_CDS"/>
    <property type="molecule type" value="Genomic_DNA"/>
</dbReference>
<dbReference type="CDD" id="cd00063">
    <property type="entry name" value="FN3"/>
    <property type="match status" value="2"/>
</dbReference>
<reference evidence="9" key="1">
    <citation type="submission" date="2011-05" db="EMBL/GenBank/DDBJ databases">
        <authorList>
            <person name="Richards S.R."/>
            <person name="Qu J."/>
            <person name="Jiang H."/>
            <person name="Jhangiani S.N."/>
            <person name="Agravi P."/>
            <person name="Goodspeed R."/>
            <person name="Gross S."/>
            <person name="Mandapat C."/>
            <person name="Jackson L."/>
            <person name="Mathew T."/>
            <person name="Pu L."/>
            <person name="Thornton R."/>
            <person name="Saada N."/>
            <person name="Wilczek-Boney K.B."/>
            <person name="Lee S."/>
            <person name="Kovar C."/>
            <person name="Wu Y."/>
            <person name="Scherer S.E."/>
            <person name="Worley K.C."/>
            <person name="Muzny D.M."/>
            <person name="Gibbs R."/>
        </authorList>
    </citation>
    <scope>NUCLEOTIDE SEQUENCE</scope>
    <source>
        <strain evidence="9">Brora</strain>
    </source>
</reference>
<evidence type="ECO:0000259" key="7">
    <source>
        <dbReference type="PROSITE" id="PS50853"/>
    </source>
</evidence>
<dbReference type="GO" id="GO:0006338">
    <property type="term" value="P:chromatin remodeling"/>
    <property type="evidence" value="ECO:0007669"/>
    <property type="project" value="TreeGrafter"/>
</dbReference>
<keyword evidence="5" id="KW-0539">Nucleus</keyword>
<reference evidence="8" key="2">
    <citation type="submission" date="2015-02" db="UniProtKB">
        <authorList>
            <consortium name="EnsemblMetazoa"/>
        </authorList>
    </citation>
    <scope>IDENTIFICATION</scope>
</reference>